<reference evidence="8" key="1">
    <citation type="journal article" date="2016" name="Nature">
        <title>Genome evolution in the allotetraploid frog Xenopus laevis.</title>
        <authorList>
            <person name="Session A.M."/>
            <person name="Uno Y."/>
            <person name="Kwon T."/>
            <person name="Chapman J.A."/>
            <person name="Toyoda A."/>
            <person name="Takahashi S."/>
            <person name="Fukui A."/>
            <person name="Hikosaka A."/>
            <person name="Suzuki A."/>
            <person name="Kondo M."/>
            <person name="van Heeringen S.J."/>
            <person name="Quigley I."/>
            <person name="Heinz S."/>
            <person name="Ogino H."/>
            <person name="Ochi H."/>
            <person name="Hellsten U."/>
            <person name="Lyons J.B."/>
            <person name="Simakov O."/>
            <person name="Putnam N."/>
            <person name="Stites J."/>
            <person name="Kuroki Y."/>
            <person name="Tanaka T."/>
            <person name="Michiue T."/>
            <person name="Watanabe M."/>
            <person name="Bogdanovic O."/>
            <person name="Lister R."/>
            <person name="Georgiou G."/>
            <person name="Paranjpe S.S."/>
            <person name="van Kruijsbergen I."/>
            <person name="Shu S."/>
            <person name="Carlson J."/>
            <person name="Kinoshita T."/>
            <person name="Ohta Y."/>
            <person name="Mawaribuchi S."/>
            <person name="Jenkins J."/>
            <person name="Grimwood J."/>
            <person name="Schmutz J."/>
            <person name="Mitros T."/>
            <person name="Mozaffari S.V."/>
            <person name="Suzuki Y."/>
            <person name="Haramoto Y."/>
            <person name="Yamamoto T.S."/>
            <person name="Takagi C."/>
            <person name="Heald R."/>
            <person name="Miller K."/>
            <person name="Haudenschild C."/>
            <person name="Kitzman J."/>
            <person name="Nakayama T."/>
            <person name="Izutsu Y."/>
            <person name="Robert J."/>
            <person name="Fortriede J."/>
            <person name="Burns K."/>
            <person name="Lotay V."/>
            <person name="Karimi K."/>
            <person name="Yasuoka Y."/>
            <person name="Dichmann D.S."/>
            <person name="Flajnik M.F."/>
            <person name="Houston D.W."/>
            <person name="Shendure J."/>
            <person name="DuPasquier L."/>
            <person name="Vize P.D."/>
            <person name="Zorn A.M."/>
            <person name="Ito M."/>
            <person name="Marcotte E.M."/>
            <person name="Wallingford J.B."/>
            <person name="Ito Y."/>
            <person name="Asashima M."/>
            <person name="Ueno N."/>
            <person name="Matsuda Y."/>
            <person name="Veenstra G.J."/>
            <person name="Fujiyama A."/>
            <person name="Harland R.M."/>
            <person name="Taira M."/>
            <person name="Rokhsar D.S."/>
        </authorList>
    </citation>
    <scope>NUCLEOTIDE SEQUENCE [LARGE SCALE GENOMIC DNA]</scope>
    <source>
        <strain evidence="8">J</strain>
    </source>
</reference>
<feature type="coiled-coil region" evidence="5">
    <location>
        <begin position="283"/>
        <end position="349"/>
    </location>
</feature>
<dbReference type="GO" id="GO:0005198">
    <property type="term" value="F:structural molecule activity"/>
    <property type="evidence" value="ECO:0007669"/>
    <property type="project" value="InterPro"/>
</dbReference>
<keyword evidence="3 5" id="KW-0175">Coiled coil</keyword>
<dbReference type="InterPro" id="IPR039008">
    <property type="entry name" value="IF_rod_dom"/>
</dbReference>
<accession>A0A974BWC7</accession>
<dbReference type="Pfam" id="PF00038">
    <property type="entry name" value="Filament"/>
    <property type="match status" value="1"/>
</dbReference>
<dbReference type="SUPFAM" id="SSF64593">
    <property type="entry name" value="Intermediate filament protein, coiled coil region"/>
    <property type="match status" value="2"/>
</dbReference>
<dbReference type="EMBL" id="CM004482">
    <property type="protein sequence ID" value="OCT62033.1"/>
    <property type="molecule type" value="Genomic_DNA"/>
</dbReference>
<dbReference type="AGR" id="Xenbase:XB-GENE-17344291"/>
<comment type="similarity">
    <text evidence="4">Belongs to the intermediate filament family.</text>
</comment>
<dbReference type="GO" id="GO:0030855">
    <property type="term" value="P:epithelial cell differentiation"/>
    <property type="evidence" value="ECO:0007669"/>
    <property type="project" value="TreeGrafter"/>
</dbReference>
<gene>
    <name evidence="9" type="primary">krt12.2.L</name>
    <name evidence="7" type="ORF">XELAEV_18043117mg</name>
</gene>
<feature type="domain" description="IF rod" evidence="6">
    <location>
        <begin position="66"/>
        <end position="378"/>
    </location>
</feature>
<evidence type="ECO:0000259" key="6">
    <source>
        <dbReference type="PROSITE" id="PS51842"/>
    </source>
</evidence>
<evidence type="ECO:0000256" key="4">
    <source>
        <dbReference type="RuleBase" id="RU000685"/>
    </source>
</evidence>
<proteinExistence type="inferred from homology"/>
<evidence type="ECO:0000256" key="2">
    <source>
        <dbReference type="ARBA" id="ARBA00022754"/>
    </source>
</evidence>
<protein>
    <recommendedName>
        <fullName evidence="6">IF rod domain-containing protein</fullName>
    </recommendedName>
</protein>
<feature type="coiled-coil region" evidence="5">
    <location>
        <begin position="171"/>
        <end position="212"/>
    </location>
</feature>
<dbReference type="FunFam" id="1.20.5.500:FF:000001">
    <property type="entry name" value="Type II keratin 23"/>
    <property type="match status" value="1"/>
</dbReference>
<dbReference type="FunFam" id="1.20.5.1160:FF:000002">
    <property type="entry name" value="Type I keratin 10"/>
    <property type="match status" value="1"/>
</dbReference>
<feature type="coiled-coil region" evidence="5">
    <location>
        <begin position="70"/>
        <end position="104"/>
    </location>
</feature>
<dbReference type="AlphaFoldDB" id="A0A974BWC7"/>
<dbReference type="FunFam" id="1.20.5.170:FF:000002">
    <property type="entry name" value="Type I keratin KA11"/>
    <property type="match status" value="1"/>
</dbReference>
<dbReference type="OMA" id="NVHQRSA"/>
<dbReference type="InterPro" id="IPR002957">
    <property type="entry name" value="Keratin_I"/>
</dbReference>
<dbReference type="RefSeq" id="NP_001233245.1">
    <property type="nucleotide sequence ID" value="NM_001246316.1"/>
</dbReference>
<dbReference type="PANTHER" id="PTHR23239">
    <property type="entry name" value="INTERMEDIATE FILAMENT"/>
    <property type="match status" value="1"/>
</dbReference>
<dbReference type="Gene3D" id="1.20.5.1160">
    <property type="entry name" value="Vasodilator-stimulated phosphoprotein"/>
    <property type="match status" value="1"/>
</dbReference>
<dbReference type="KEGG" id="xla:100653510"/>
<dbReference type="PROSITE" id="PS51842">
    <property type="entry name" value="IF_ROD_2"/>
    <property type="match status" value="1"/>
</dbReference>
<dbReference type="SMART" id="SM01391">
    <property type="entry name" value="Filament"/>
    <property type="match status" value="1"/>
</dbReference>
<evidence type="ECO:0000313" key="9">
    <source>
        <dbReference type="Xenbase" id="XB-GENE-17344291"/>
    </source>
</evidence>
<evidence type="ECO:0000256" key="3">
    <source>
        <dbReference type="ARBA" id="ARBA00023054"/>
    </source>
</evidence>
<dbReference type="PRINTS" id="PR01248">
    <property type="entry name" value="TYPE1KERATIN"/>
</dbReference>
<dbReference type="GO" id="GO:0045109">
    <property type="term" value="P:intermediate filament organization"/>
    <property type="evidence" value="ECO:0007669"/>
    <property type="project" value="TreeGrafter"/>
</dbReference>
<dbReference type="GeneID" id="100653510"/>
<dbReference type="Xenbase" id="XB-GENE-17344291">
    <property type="gene designation" value="krt12.2.L"/>
</dbReference>
<dbReference type="OrthoDB" id="2441647at2759"/>
<keyword evidence="2 4" id="KW-0403">Intermediate filament</keyword>
<dbReference type="Proteomes" id="UP000694892">
    <property type="component" value="Chromosome 9_10L"/>
</dbReference>
<dbReference type="InterPro" id="IPR018039">
    <property type="entry name" value="IF_conserved"/>
</dbReference>
<organism evidence="7 8">
    <name type="scientific">Xenopus laevis</name>
    <name type="common">African clawed frog</name>
    <dbReference type="NCBI Taxonomy" id="8355"/>
    <lineage>
        <taxon>Eukaryota</taxon>
        <taxon>Metazoa</taxon>
        <taxon>Chordata</taxon>
        <taxon>Craniata</taxon>
        <taxon>Vertebrata</taxon>
        <taxon>Euteleostomi</taxon>
        <taxon>Amphibia</taxon>
        <taxon>Batrachia</taxon>
        <taxon>Anura</taxon>
        <taxon>Pipoidea</taxon>
        <taxon>Pipidae</taxon>
        <taxon>Xenopodinae</taxon>
        <taxon>Xenopus</taxon>
        <taxon>Xenopus</taxon>
    </lineage>
</organism>
<sequence length="424" mass="48002">MSSSSSSYQTVVTSSKVKATRTSSYGGFSSASLSGAGFGGSSLTQSSSLSNNNNFGGSDLLMSGWEKHTMQNLNDRLAAYLDKVRALESANHHLEVQIKEWYEKNTHGYNDRKDYSKYMIIIEELRRKITNGTPANARILLEIDNAKLAADDFRMKYENELALRQSVESDVNGLRRVLDELTLARSDLELQLEGLNEELAFLKKNHQEEMTSNKGGSGQVIVEMDAAPAVDLTGLLNNMRADYEVVAEKNRKEVEEWFLKKSAALKQEILIEAQEVQSSHSEISELKRSQQTLEIELQALLSMKSSLEGTLSETENRYCLSLSQIQMRISSLEEQLQQIRMDMSRQKEDYLRLLDVKTRLEREIETYRILLEGELNVKKVEIVEQVVEVKKDPTKTRKVKTIVEEVVDGKVVSSSVQEVEEKLN</sequence>
<evidence type="ECO:0000313" key="7">
    <source>
        <dbReference type="EMBL" id="OCT62033.1"/>
    </source>
</evidence>
<evidence type="ECO:0000256" key="1">
    <source>
        <dbReference type="ARBA" id="ARBA00022744"/>
    </source>
</evidence>
<dbReference type="GO" id="GO:0005882">
    <property type="term" value="C:intermediate filament"/>
    <property type="evidence" value="ECO:0007669"/>
    <property type="project" value="UniProtKB-KW"/>
</dbReference>
<evidence type="ECO:0000313" key="8">
    <source>
        <dbReference type="Proteomes" id="UP000694892"/>
    </source>
</evidence>
<dbReference type="Gene3D" id="1.20.5.500">
    <property type="entry name" value="Single helix bin"/>
    <property type="match status" value="1"/>
</dbReference>
<evidence type="ECO:0000256" key="5">
    <source>
        <dbReference type="SAM" id="Coils"/>
    </source>
</evidence>
<name>A0A974BWC7_XENLA</name>
<dbReference type="Gene3D" id="1.20.5.170">
    <property type="match status" value="1"/>
</dbReference>
<keyword evidence="1" id="KW-0416">Keratin</keyword>
<dbReference type="PANTHER" id="PTHR23239:SF393">
    <property type="entry name" value="KERATIN, TYPE I CYTOSKELETAL 12"/>
    <property type="match status" value="1"/>
</dbReference>
<dbReference type="CTD" id="100653510"/>
<dbReference type="PROSITE" id="PS00226">
    <property type="entry name" value="IF_ROD_1"/>
    <property type="match status" value="1"/>
</dbReference>